<dbReference type="AlphaFoldDB" id="A0AB34IB89"/>
<evidence type="ECO:0000313" key="3">
    <source>
        <dbReference type="Proteomes" id="UP001515480"/>
    </source>
</evidence>
<evidence type="ECO:0008006" key="4">
    <source>
        <dbReference type="Google" id="ProtNLM"/>
    </source>
</evidence>
<reference evidence="2 3" key="1">
    <citation type="journal article" date="2024" name="Science">
        <title>Giant polyketide synthase enzymes in the biosynthesis of giant marine polyether toxins.</title>
        <authorList>
            <person name="Fallon T.R."/>
            <person name="Shende V.V."/>
            <person name="Wierzbicki I.H."/>
            <person name="Pendleton A.L."/>
            <person name="Watervoot N.F."/>
            <person name="Auber R.P."/>
            <person name="Gonzalez D.J."/>
            <person name="Wisecaver J.H."/>
            <person name="Moore B.S."/>
        </authorList>
    </citation>
    <scope>NUCLEOTIDE SEQUENCE [LARGE SCALE GENOMIC DNA]</scope>
    <source>
        <strain evidence="2 3">12B1</strain>
    </source>
</reference>
<dbReference type="EMBL" id="JBGBPQ010000030">
    <property type="protein sequence ID" value="KAL1496021.1"/>
    <property type="molecule type" value="Genomic_DNA"/>
</dbReference>
<comment type="caution">
    <text evidence="2">The sequence shown here is derived from an EMBL/GenBank/DDBJ whole genome shotgun (WGS) entry which is preliminary data.</text>
</comment>
<name>A0AB34IB89_PRYPA</name>
<sequence>MPRARTTSPPLPPPTEEAVERGPPTPPPLPPPPTTDTLLTTLAQRLESLEAAVLRGPTTEAHREGEPSPTFAPAATDDDPPHSPSPRRLHRSDTPAPAAVPVFDHRSDADSGSDADEVAAPHRRSTLQDYLYGADRHLPCPHVYHNPYPRAPQLHHRACHYSPARAGDATHGEIHHRSVQRTHDKLLIEVCKEELCTLVPVLSTLFDLQEYVADVCAEAQRASHGASPAPRRAHRLFFLAGAEGAGHAVVGEALLRLHSLRPMSLVEEQTFTHLWWSSPADRHVLASAQHVLNDWAAAARPTASHLAFGARSCLRRGGECSWVGGVALQHAAAALHAPSLSHTGEAFGYARRSPRLEQLAYLAAHATPAPLELRVVALWRRAAAAAAAAAAARRGLWREGGAEARVKGLAAEVVGGGQEAYDQLVRLPRESVRFVDVDAMIAAPKAYAAELAHFLCADPANTTEALLLAVAASRRLVEAEKAVLTPRRRAWVEAAVAEAEAAVEAKRGEEAWTKAVPALLRRGAPARLVPPDGAVAREGKGWGEAVAKGEEEEEAAPEGEVFITHVLNPFRASEREHVVAQRLTLASIAAAAAAALAEGVEVEVLAAVLPHDEGVTREISAAADTTGAPCCGAIREVLLNASASLSAALPHIKHPLELPLLRDILRAGHRHGRGKYLVYSNIDIALQKPCYIEAAKLLAEQPLVPLSLVREEFEFTPSTFTLADAAQRRGHGLPHPGHDLWVFPREWVPDLYLGPVALGVSLVAAALNQALLGRSRCRLTLLSRHLTFHVVEGESVVKHKYLQRARRDPLFREVYAAWNCVAVKQQMAAMVRPNSGQRDFKKCWFAQQVGKSLMAYKCASYVGQLPEAQQRAWAAANNRNGTEKV</sequence>
<evidence type="ECO:0000256" key="1">
    <source>
        <dbReference type="SAM" id="MobiDB-lite"/>
    </source>
</evidence>
<organism evidence="2 3">
    <name type="scientific">Prymnesium parvum</name>
    <name type="common">Toxic golden alga</name>
    <dbReference type="NCBI Taxonomy" id="97485"/>
    <lineage>
        <taxon>Eukaryota</taxon>
        <taxon>Haptista</taxon>
        <taxon>Haptophyta</taxon>
        <taxon>Prymnesiophyceae</taxon>
        <taxon>Prymnesiales</taxon>
        <taxon>Prymnesiaceae</taxon>
        <taxon>Prymnesium</taxon>
    </lineage>
</organism>
<evidence type="ECO:0000313" key="2">
    <source>
        <dbReference type="EMBL" id="KAL1496021.1"/>
    </source>
</evidence>
<dbReference type="Proteomes" id="UP001515480">
    <property type="component" value="Unassembled WGS sequence"/>
</dbReference>
<feature type="region of interest" description="Disordered" evidence="1">
    <location>
        <begin position="1"/>
        <end position="122"/>
    </location>
</feature>
<keyword evidence="3" id="KW-1185">Reference proteome</keyword>
<accession>A0AB34IB89</accession>
<feature type="compositionally biased region" description="Pro residues" evidence="1">
    <location>
        <begin position="23"/>
        <end position="34"/>
    </location>
</feature>
<gene>
    <name evidence="2" type="ORF">AB1Y20_014654</name>
</gene>
<protein>
    <recommendedName>
        <fullName evidence="4">Hexosyltransferase</fullName>
    </recommendedName>
</protein>
<proteinExistence type="predicted"/>